<evidence type="ECO:0000256" key="6">
    <source>
        <dbReference type="SAM" id="MobiDB-lite"/>
    </source>
</evidence>
<gene>
    <name evidence="7" type="ORF">NKOR_09530</name>
</gene>
<dbReference type="STRING" id="1229908.NKOR_09530"/>
<dbReference type="InterPro" id="IPR053374">
    <property type="entry name" value="TCP-1_chaperonin"/>
</dbReference>
<evidence type="ECO:0000313" key="8">
    <source>
        <dbReference type="Proteomes" id="UP000006101"/>
    </source>
</evidence>
<evidence type="ECO:0000313" key="7">
    <source>
        <dbReference type="EMBL" id="AFS81755.1"/>
    </source>
</evidence>
<feature type="compositionally biased region" description="Gly residues" evidence="6">
    <location>
        <begin position="567"/>
        <end position="584"/>
    </location>
</feature>
<dbReference type="KEGG" id="nkr:NKOR_09530"/>
<dbReference type="InterPro" id="IPR012714">
    <property type="entry name" value="Thermosome_arc"/>
</dbReference>
<evidence type="ECO:0000256" key="3">
    <source>
        <dbReference type="ARBA" id="ARBA00022840"/>
    </source>
</evidence>
<keyword evidence="2 5" id="KW-0547">Nucleotide-binding</keyword>
<keyword evidence="3 5" id="KW-0067">ATP-binding</keyword>
<evidence type="ECO:0000256" key="1">
    <source>
        <dbReference type="ARBA" id="ARBA00008020"/>
    </source>
</evidence>
<proteinExistence type="inferred from homology"/>
<dbReference type="InterPro" id="IPR002194">
    <property type="entry name" value="Chaperonin_TCP-1_CS"/>
</dbReference>
<dbReference type="Proteomes" id="UP000006101">
    <property type="component" value="Chromosome"/>
</dbReference>
<dbReference type="PRINTS" id="PR00304">
    <property type="entry name" value="TCOMPLEXTCP1"/>
</dbReference>
<sequence length="600" mass="64008">MQLDFPNLKTPIVCKPSTLDLEGIKGESGVFASMGMQATSKGNMPVVLLKEGGSETKGRDAQKNNIAASKIVAEIVHTSLGPRGMDKMLVDSLGDVTITNDGATILKEIDVQHPAAKMLVEISKTTDNEVGDGTTSAVVLAGALLENAESLIDQDVHPTIIVDGYRKAAKKAKQFLESIADTISANDKNILNKIAKTSMQTKLVRKDSDLLADIIVKSVLAVAEKDSEKYGVDIDDIKVEKKAGGSIKDSMIVQGIVLDKEIVHGGMPRKINDAKIALINTALEINKTETDAKINISNPQQLKSFLDEENRMLKTMVDKVIGSGANVVLCQKGIDDMAQHYLAKAGIIAVRRIKESDLTKLAKATGARIVTNLDDLFEKDLGSADLVEERKIEEDKWVFVEGCKHPKSVTLLLRGGSQRVVDEVERSVHDALMVVKDVIEKPEIVAGGGAPETYAATKLRNWAKSLEGREQLAAEKFADALESIPLTLAENAGMDPIDTLTLLRSKQQKGEKWTGIDVMKGKIGNMKSSDIIEPLAVKLQIVSAAAEAACMILRIDDVIATQKSAGGPPGGGEGGMPPGMGGMGGMPPGMGGMPDMGGMM</sequence>
<dbReference type="NCBIfam" id="NF041082">
    <property type="entry name" value="thermosome_alpha"/>
    <property type="match status" value="1"/>
</dbReference>
<dbReference type="SUPFAM" id="SSF52029">
    <property type="entry name" value="GroEL apical domain-like"/>
    <property type="match status" value="1"/>
</dbReference>
<keyword evidence="4 5" id="KW-0143">Chaperone</keyword>
<dbReference type="Pfam" id="PF00118">
    <property type="entry name" value="Cpn60_TCP1"/>
    <property type="match status" value="1"/>
</dbReference>
<comment type="similarity">
    <text evidence="1 5">Belongs to the TCP-1 chaperonin family.</text>
</comment>
<feature type="region of interest" description="Disordered" evidence="6">
    <location>
        <begin position="563"/>
        <end position="584"/>
    </location>
</feature>
<dbReference type="CDD" id="cd03343">
    <property type="entry name" value="cpn60"/>
    <property type="match status" value="1"/>
</dbReference>
<dbReference type="SUPFAM" id="SSF48592">
    <property type="entry name" value="GroEL equatorial domain-like"/>
    <property type="match status" value="1"/>
</dbReference>
<reference evidence="7 8" key="1">
    <citation type="journal article" date="2012" name="J. Bacteriol.">
        <title>Draft Genome Sequence of an Ammonia-Oxidizing Archaeon, "Candidatus Nitrosopumilus koreensis" AR1, from Marine Sediment.</title>
        <authorList>
            <person name="Park S.J."/>
            <person name="Kim J.G."/>
            <person name="Jung M.Y."/>
            <person name="Kim S.J."/>
            <person name="Cha I.T."/>
            <person name="Kwon K."/>
            <person name="Lee J.H."/>
            <person name="Rhee S.K."/>
        </authorList>
    </citation>
    <scope>NUCLEOTIDE SEQUENCE [LARGE SCALE GENOMIC DNA]</scope>
    <source>
        <strain evidence="7 8">AR1</strain>
    </source>
</reference>
<evidence type="ECO:0000256" key="2">
    <source>
        <dbReference type="ARBA" id="ARBA00022741"/>
    </source>
</evidence>
<dbReference type="SUPFAM" id="SSF54849">
    <property type="entry name" value="GroEL-intermediate domain like"/>
    <property type="match status" value="1"/>
</dbReference>
<dbReference type="InterPro" id="IPR027413">
    <property type="entry name" value="GROEL-like_equatorial_sf"/>
</dbReference>
<dbReference type="InterPro" id="IPR027409">
    <property type="entry name" value="GroEL-like_apical_dom_sf"/>
</dbReference>
<accession>K0B9U8</accession>
<dbReference type="AlphaFoldDB" id="K0B9U8"/>
<dbReference type="EMBL" id="CP003842">
    <property type="protein sequence ID" value="AFS81755.1"/>
    <property type="molecule type" value="Genomic_DNA"/>
</dbReference>
<dbReference type="PANTHER" id="PTHR11353">
    <property type="entry name" value="CHAPERONIN"/>
    <property type="match status" value="1"/>
</dbReference>
<dbReference type="Gene3D" id="3.50.7.10">
    <property type="entry name" value="GroEL"/>
    <property type="match status" value="1"/>
</dbReference>
<dbReference type="InterPro" id="IPR027410">
    <property type="entry name" value="TCP-1-like_intermed_sf"/>
</dbReference>
<dbReference type="GO" id="GO:0016887">
    <property type="term" value="F:ATP hydrolysis activity"/>
    <property type="evidence" value="ECO:0007669"/>
    <property type="project" value="InterPro"/>
</dbReference>
<evidence type="ECO:0000256" key="5">
    <source>
        <dbReference type="RuleBase" id="RU004187"/>
    </source>
</evidence>
<dbReference type="PATRIC" id="fig|1229908.8.peg.2054"/>
<dbReference type="NCBIfam" id="TIGR02339">
    <property type="entry name" value="thermosome_arch"/>
    <property type="match status" value="1"/>
</dbReference>
<dbReference type="GO" id="GO:0005524">
    <property type="term" value="F:ATP binding"/>
    <property type="evidence" value="ECO:0007669"/>
    <property type="project" value="UniProtKB-KW"/>
</dbReference>
<dbReference type="Gene3D" id="3.30.260.10">
    <property type="entry name" value="TCP-1-like chaperonin intermediate domain"/>
    <property type="match status" value="1"/>
</dbReference>
<evidence type="ECO:0000256" key="4">
    <source>
        <dbReference type="ARBA" id="ARBA00023186"/>
    </source>
</evidence>
<dbReference type="PROSITE" id="PS00751">
    <property type="entry name" value="TCP1_2"/>
    <property type="match status" value="1"/>
</dbReference>
<name>K0B9U8_9ARCH</name>
<dbReference type="InterPro" id="IPR002423">
    <property type="entry name" value="Cpn60/GroEL/TCP-1"/>
</dbReference>
<dbReference type="NCBIfam" id="NF041083">
    <property type="entry name" value="thermosome_beta"/>
    <property type="match status" value="1"/>
</dbReference>
<protein>
    <submittedName>
        <fullName evidence="7">Thermosome</fullName>
    </submittedName>
</protein>
<dbReference type="Gene3D" id="1.10.560.10">
    <property type="entry name" value="GroEL-like equatorial domain"/>
    <property type="match status" value="1"/>
</dbReference>
<dbReference type="GO" id="GO:0051082">
    <property type="term" value="F:unfolded protein binding"/>
    <property type="evidence" value="ECO:0007669"/>
    <property type="project" value="InterPro"/>
</dbReference>
<dbReference type="HOGENOM" id="CLU_008891_7_3_2"/>
<organism evidence="7 8">
    <name type="scientific">Candidatus Nitrosopumilus koreensis AR1</name>
    <dbReference type="NCBI Taxonomy" id="1229908"/>
    <lineage>
        <taxon>Archaea</taxon>
        <taxon>Nitrososphaerota</taxon>
        <taxon>Nitrososphaeria</taxon>
        <taxon>Nitrosopumilales</taxon>
        <taxon>Nitrosopumilaceae</taxon>
        <taxon>Nitrosopumilus</taxon>
    </lineage>
</organism>
<dbReference type="InterPro" id="IPR054827">
    <property type="entry name" value="thermosome_alpha"/>
</dbReference>
<keyword evidence="8" id="KW-1185">Reference proteome</keyword>
<dbReference type="GO" id="GO:0140662">
    <property type="term" value="F:ATP-dependent protein folding chaperone"/>
    <property type="evidence" value="ECO:0007669"/>
    <property type="project" value="InterPro"/>
</dbReference>
<dbReference type="InterPro" id="IPR017998">
    <property type="entry name" value="Chaperone_TCP-1"/>
</dbReference>